<comment type="similarity">
    <text evidence="3 11">Belongs to the peptidase M50B family.</text>
</comment>
<comment type="subcellular location">
    <subcellularLocation>
        <location evidence="2">Membrane</location>
        <topology evidence="2">Multi-pass membrane protein</topology>
    </subcellularLocation>
</comment>
<evidence type="ECO:0000256" key="7">
    <source>
        <dbReference type="ARBA" id="ARBA00022833"/>
    </source>
</evidence>
<dbReference type="RefSeq" id="WP_114834508.1">
    <property type="nucleotide sequence ID" value="NZ_LR699114.1"/>
</dbReference>
<dbReference type="AlphaFoldDB" id="A0A370GGP6"/>
<keyword evidence="8 11" id="KW-1133">Transmembrane helix</keyword>
<evidence type="ECO:0000256" key="5">
    <source>
        <dbReference type="ARBA" id="ARBA00022692"/>
    </source>
</evidence>
<sequence>MLQVLLSILGILLTIFFVIGTHEAAHFITARLLKVKVLRFSIGFGKSLARWYDKKGTEYVLALIPLGGYVKMLDEREGDVAPEEVHLAFNRQPFYKKFLIVLAGPAANIFCAFILYWLIFMIGFVNIRPIIGEVAPGSIAANGGLKMKQEIIRVDDRKTSNWTSVLFRILAHAGNQDQLKVETRDPASNKTQTHLLDLTAWDMDELSPDPLNSLGIKPYEPVVPLVIGVIAEASPAAASPLKTGDLIIALDKKKVNDWSQVLNATLNHPGETIRFTVERQGKQITFPVNIGYKRNLLFQKYGYLGIGPDFTWPENMMHKIQYGPIQALGAAGQQIIDFTYFNLLLFGKMVTGKLSLQSLGGPITIFETAGTALNYGLLSFLGFLAFLSITIGIINILPIPGLDGGHLVIQTVEFLIQRTVPERIIIFLYYMGFTLILFVLIQALVNDLLRLM</sequence>
<evidence type="ECO:0000259" key="12">
    <source>
        <dbReference type="SMART" id="SM00228"/>
    </source>
</evidence>
<keyword evidence="4 13" id="KW-0645">Protease</keyword>
<evidence type="ECO:0000256" key="1">
    <source>
        <dbReference type="ARBA" id="ARBA00001947"/>
    </source>
</evidence>
<protein>
    <recommendedName>
        <fullName evidence="11">Zinc metalloprotease</fullName>
        <ecNumber evidence="11">3.4.24.-</ecNumber>
    </recommendedName>
</protein>
<organism evidence="13 14">
    <name type="scientific">Aquicella lusitana</name>
    <dbReference type="NCBI Taxonomy" id="254246"/>
    <lineage>
        <taxon>Bacteria</taxon>
        <taxon>Pseudomonadati</taxon>
        <taxon>Pseudomonadota</taxon>
        <taxon>Gammaproteobacteria</taxon>
        <taxon>Legionellales</taxon>
        <taxon>Coxiellaceae</taxon>
        <taxon>Aquicella</taxon>
    </lineage>
</organism>
<feature type="transmembrane region" description="Helical" evidence="11">
    <location>
        <begin position="375"/>
        <end position="397"/>
    </location>
</feature>
<keyword evidence="11" id="KW-0479">Metal-binding</keyword>
<comment type="cofactor">
    <cofactor evidence="1 11">
        <name>Zn(2+)</name>
        <dbReference type="ChEBI" id="CHEBI:29105"/>
    </cofactor>
</comment>
<proteinExistence type="inferred from homology"/>
<dbReference type="CDD" id="cd06163">
    <property type="entry name" value="S2P-M50_PDZ_RseP-like"/>
    <property type="match status" value="1"/>
</dbReference>
<keyword evidence="10 11" id="KW-0472">Membrane</keyword>
<name>A0A370GGP6_9COXI</name>
<dbReference type="InterPro" id="IPR001478">
    <property type="entry name" value="PDZ"/>
</dbReference>
<dbReference type="SMART" id="SM00228">
    <property type="entry name" value="PDZ"/>
    <property type="match status" value="2"/>
</dbReference>
<dbReference type="GO" id="GO:0046872">
    <property type="term" value="F:metal ion binding"/>
    <property type="evidence" value="ECO:0007669"/>
    <property type="project" value="UniProtKB-KW"/>
</dbReference>
<evidence type="ECO:0000313" key="14">
    <source>
        <dbReference type="Proteomes" id="UP000254720"/>
    </source>
</evidence>
<dbReference type="Pfam" id="PF02163">
    <property type="entry name" value="Peptidase_M50"/>
    <property type="match status" value="1"/>
</dbReference>
<dbReference type="InterPro" id="IPR004387">
    <property type="entry name" value="Pept_M50_Zn"/>
</dbReference>
<dbReference type="EC" id="3.4.24.-" evidence="11"/>
<dbReference type="OrthoDB" id="9782003at2"/>
<comment type="caution">
    <text evidence="13">The sequence shown here is derived from an EMBL/GenBank/DDBJ whole genome shotgun (WGS) entry which is preliminary data.</text>
</comment>
<keyword evidence="7 11" id="KW-0862">Zinc</keyword>
<accession>A0A370GGP6</accession>
<evidence type="ECO:0000256" key="3">
    <source>
        <dbReference type="ARBA" id="ARBA00007931"/>
    </source>
</evidence>
<dbReference type="GO" id="GO:0004222">
    <property type="term" value="F:metalloendopeptidase activity"/>
    <property type="evidence" value="ECO:0007669"/>
    <property type="project" value="InterPro"/>
</dbReference>
<keyword evidence="5 11" id="KW-0812">Transmembrane</keyword>
<reference evidence="13 14" key="1">
    <citation type="submission" date="2018-07" db="EMBL/GenBank/DDBJ databases">
        <title>Genomic Encyclopedia of Type Strains, Phase IV (KMG-IV): sequencing the most valuable type-strain genomes for metagenomic binning, comparative biology and taxonomic classification.</title>
        <authorList>
            <person name="Goeker M."/>
        </authorList>
    </citation>
    <scope>NUCLEOTIDE SEQUENCE [LARGE SCALE GENOMIC DNA]</scope>
    <source>
        <strain evidence="13 14">DSM 16500</strain>
    </source>
</reference>
<evidence type="ECO:0000256" key="9">
    <source>
        <dbReference type="ARBA" id="ARBA00023049"/>
    </source>
</evidence>
<keyword evidence="14" id="KW-1185">Reference proteome</keyword>
<evidence type="ECO:0000256" key="10">
    <source>
        <dbReference type="ARBA" id="ARBA00023136"/>
    </source>
</evidence>
<evidence type="ECO:0000256" key="6">
    <source>
        <dbReference type="ARBA" id="ARBA00022801"/>
    </source>
</evidence>
<gene>
    <name evidence="13" type="ORF">C8D86_11245</name>
</gene>
<keyword evidence="9 11" id="KW-0482">Metalloprotease</keyword>
<dbReference type="GO" id="GO:0006508">
    <property type="term" value="P:proteolysis"/>
    <property type="evidence" value="ECO:0007669"/>
    <property type="project" value="UniProtKB-KW"/>
</dbReference>
<dbReference type="PANTHER" id="PTHR42837">
    <property type="entry name" value="REGULATOR OF SIGMA-E PROTEASE RSEP"/>
    <property type="match status" value="1"/>
</dbReference>
<feature type="domain" description="PDZ" evidence="12">
    <location>
        <begin position="212"/>
        <end position="281"/>
    </location>
</feature>
<feature type="transmembrane region" description="Helical" evidence="11">
    <location>
        <begin position="98"/>
        <end position="119"/>
    </location>
</feature>
<dbReference type="InterPro" id="IPR036034">
    <property type="entry name" value="PDZ_sf"/>
</dbReference>
<feature type="domain" description="PDZ" evidence="12">
    <location>
        <begin position="115"/>
        <end position="185"/>
    </location>
</feature>
<evidence type="ECO:0000256" key="11">
    <source>
        <dbReference type="RuleBase" id="RU362031"/>
    </source>
</evidence>
<evidence type="ECO:0000256" key="2">
    <source>
        <dbReference type="ARBA" id="ARBA00004141"/>
    </source>
</evidence>
<dbReference type="SUPFAM" id="SSF50156">
    <property type="entry name" value="PDZ domain-like"/>
    <property type="match status" value="2"/>
</dbReference>
<dbReference type="GO" id="GO:0016020">
    <property type="term" value="C:membrane"/>
    <property type="evidence" value="ECO:0007669"/>
    <property type="project" value="UniProtKB-SubCell"/>
</dbReference>
<feature type="transmembrane region" description="Helical" evidence="11">
    <location>
        <begin position="424"/>
        <end position="445"/>
    </location>
</feature>
<dbReference type="Proteomes" id="UP000254720">
    <property type="component" value="Unassembled WGS sequence"/>
</dbReference>
<dbReference type="PANTHER" id="PTHR42837:SF2">
    <property type="entry name" value="MEMBRANE METALLOPROTEASE ARASP2, CHLOROPLASTIC-RELATED"/>
    <property type="match status" value="1"/>
</dbReference>
<dbReference type="EMBL" id="QQAX01000012">
    <property type="protein sequence ID" value="RDI42847.1"/>
    <property type="molecule type" value="Genomic_DNA"/>
</dbReference>
<evidence type="ECO:0000313" key="13">
    <source>
        <dbReference type="EMBL" id="RDI42847.1"/>
    </source>
</evidence>
<evidence type="ECO:0000256" key="8">
    <source>
        <dbReference type="ARBA" id="ARBA00022989"/>
    </source>
</evidence>
<dbReference type="InterPro" id="IPR008915">
    <property type="entry name" value="Peptidase_M50"/>
</dbReference>
<evidence type="ECO:0000256" key="4">
    <source>
        <dbReference type="ARBA" id="ARBA00022670"/>
    </source>
</evidence>
<dbReference type="Gene3D" id="2.30.42.10">
    <property type="match status" value="2"/>
</dbReference>
<keyword evidence="6 11" id="KW-0378">Hydrolase</keyword>
<dbReference type="NCBIfam" id="TIGR00054">
    <property type="entry name" value="RIP metalloprotease RseP"/>
    <property type="match status" value="1"/>
</dbReference>